<dbReference type="SUPFAM" id="SSF53649">
    <property type="entry name" value="Alkaline phosphatase-like"/>
    <property type="match status" value="1"/>
</dbReference>
<dbReference type="Gene3D" id="2.60.40.10">
    <property type="entry name" value="Immunoglobulins"/>
    <property type="match status" value="1"/>
</dbReference>
<comment type="caution">
    <text evidence="5">The sequence shown here is derived from an EMBL/GenBank/DDBJ whole genome shotgun (WGS) entry which is preliminary data.</text>
</comment>
<keyword evidence="3" id="KW-0732">Signal</keyword>
<keyword evidence="2" id="KW-0843">Virulence</keyword>
<evidence type="ECO:0000256" key="2">
    <source>
        <dbReference type="ARBA" id="ARBA00023026"/>
    </source>
</evidence>
<dbReference type="GO" id="GO:0005975">
    <property type="term" value="P:carbohydrate metabolic process"/>
    <property type="evidence" value="ECO:0007669"/>
    <property type="project" value="UniProtKB-ARBA"/>
</dbReference>
<evidence type="ECO:0000313" key="5">
    <source>
        <dbReference type="EMBL" id="MBS2962257.1"/>
    </source>
</evidence>
<dbReference type="PANTHER" id="PTHR31956:SF1">
    <property type="entry name" value="NON-SPECIFIC PHOSPHOLIPASE C1"/>
    <property type="match status" value="1"/>
</dbReference>
<gene>
    <name evidence="5" type="ORF">KGA66_04315</name>
</gene>
<organism evidence="5 6">
    <name type="scientific">Actinocrinis puniceicyclus</name>
    <dbReference type="NCBI Taxonomy" id="977794"/>
    <lineage>
        <taxon>Bacteria</taxon>
        <taxon>Bacillati</taxon>
        <taxon>Actinomycetota</taxon>
        <taxon>Actinomycetes</taxon>
        <taxon>Catenulisporales</taxon>
        <taxon>Actinospicaceae</taxon>
        <taxon>Actinocrinis</taxon>
    </lineage>
</organism>
<protein>
    <submittedName>
        <fullName evidence="5">Putative Ig domain-containing protein</fullName>
    </submittedName>
</protein>
<sequence length="539" mass="55396">MSPTRLRTAIAALAPMAALAVPIAVSAPARAAAGLPKPDHLVVVIEENHSFSDVIGSSSAPYINSLASQGADFTQSFAITHPSEPNYLALFAGTTEGLTSDSCPHTYSDPNLGSELLAAGLTFTGYEESMPSDGYTGCTSGEYARKHNPWVNFTNAPASGNRTFAAFPTDFSTLPTVSIVVPNLLDDMHDGTVAQGDTWLHDNVDAYAQWAKTHNSDLIVTWDEDDNSSNNQIPTIAVGANVKPGTYGETINHYDVLRTIEDFYNLGHAGSSASATPITDAFTGATTQNTVTVTNPGGQSATVGTAASLQIQATDSASGQTLTYSASGLPAGLSIGSSSGLIGGTPTAAGTYSVTVTAKDSTGASGSASFTWTIASSGGGVCTAAQLLGNPGFETGSAAPWSASPGVVNNSSGEPPHSGSWDAWLDGYGSTHTDTLSQPVTLPSGCSTYSFGFYLHVDTAETTTSTAYDKLAVQVLSSSGTVLATLATYSNLNHNTGYSAHSFNLSAYAGRSVTLKFTGTEDGSLQTSFVLDDTSLNVS</sequence>
<dbReference type="InterPro" id="IPR017850">
    <property type="entry name" value="Alkaline_phosphatase_core_sf"/>
</dbReference>
<dbReference type="PANTHER" id="PTHR31956">
    <property type="entry name" value="NON-SPECIFIC PHOSPHOLIPASE C4-RELATED"/>
    <property type="match status" value="1"/>
</dbReference>
<reference evidence="5" key="1">
    <citation type="submission" date="2021-04" db="EMBL/GenBank/DDBJ databases">
        <title>Genome based classification of Actinospica acidithermotolerans sp. nov., an actinobacterium isolated from an Indonesian hot spring.</title>
        <authorList>
            <person name="Kusuma A.B."/>
            <person name="Putra K.E."/>
            <person name="Nafisah S."/>
            <person name="Loh J."/>
            <person name="Nouioui I."/>
            <person name="Goodfellow M."/>
        </authorList>
    </citation>
    <scope>NUCLEOTIDE SEQUENCE</scope>
    <source>
        <strain evidence="5">DSM 45618</strain>
    </source>
</reference>
<dbReference type="EMBL" id="JAGSXH010000009">
    <property type="protein sequence ID" value="MBS2962257.1"/>
    <property type="molecule type" value="Genomic_DNA"/>
</dbReference>
<dbReference type="SUPFAM" id="SSF49313">
    <property type="entry name" value="Cadherin-like"/>
    <property type="match status" value="1"/>
</dbReference>
<dbReference type="Pfam" id="PF04185">
    <property type="entry name" value="Phosphoesterase"/>
    <property type="match status" value="1"/>
</dbReference>
<dbReference type="InterPro" id="IPR015919">
    <property type="entry name" value="Cadherin-like_sf"/>
</dbReference>
<evidence type="ECO:0000256" key="1">
    <source>
        <dbReference type="ARBA" id="ARBA00022801"/>
    </source>
</evidence>
<evidence type="ECO:0000313" key="6">
    <source>
        <dbReference type="Proteomes" id="UP000677913"/>
    </source>
</evidence>
<feature type="domain" description="Dystroglycan-type cadherin-like" evidence="4">
    <location>
        <begin position="291"/>
        <end position="381"/>
    </location>
</feature>
<dbReference type="SMART" id="SM00736">
    <property type="entry name" value="CADG"/>
    <property type="match status" value="1"/>
</dbReference>
<feature type="signal peptide" evidence="3">
    <location>
        <begin position="1"/>
        <end position="31"/>
    </location>
</feature>
<dbReference type="AlphaFoldDB" id="A0A8J8B9W2"/>
<dbReference type="Gene3D" id="2.60.120.260">
    <property type="entry name" value="Galactose-binding domain-like"/>
    <property type="match status" value="1"/>
</dbReference>
<evidence type="ECO:0000259" key="4">
    <source>
        <dbReference type="SMART" id="SM00736"/>
    </source>
</evidence>
<dbReference type="GO" id="GO:0042578">
    <property type="term" value="F:phosphoric ester hydrolase activity"/>
    <property type="evidence" value="ECO:0007669"/>
    <property type="project" value="UniProtKB-ARBA"/>
</dbReference>
<dbReference type="GO" id="GO:0005509">
    <property type="term" value="F:calcium ion binding"/>
    <property type="evidence" value="ECO:0007669"/>
    <property type="project" value="InterPro"/>
</dbReference>
<accession>A0A8J8B9W2</accession>
<dbReference type="InterPro" id="IPR013783">
    <property type="entry name" value="Ig-like_fold"/>
</dbReference>
<feature type="chain" id="PRO_5035184771" evidence="3">
    <location>
        <begin position="32"/>
        <end position="539"/>
    </location>
</feature>
<dbReference type="GO" id="GO:0016020">
    <property type="term" value="C:membrane"/>
    <property type="evidence" value="ECO:0007669"/>
    <property type="project" value="InterPro"/>
</dbReference>
<dbReference type="Pfam" id="PF05345">
    <property type="entry name" value="He_PIG"/>
    <property type="match status" value="1"/>
</dbReference>
<name>A0A8J8B9W2_9ACTN</name>
<evidence type="ECO:0000256" key="3">
    <source>
        <dbReference type="SAM" id="SignalP"/>
    </source>
</evidence>
<proteinExistence type="predicted"/>
<keyword evidence="6" id="KW-1185">Reference proteome</keyword>
<dbReference type="InterPro" id="IPR006644">
    <property type="entry name" value="Cadg"/>
</dbReference>
<dbReference type="InterPro" id="IPR007312">
    <property type="entry name" value="Phosphoesterase"/>
</dbReference>
<dbReference type="Proteomes" id="UP000677913">
    <property type="component" value="Unassembled WGS sequence"/>
</dbReference>
<keyword evidence="1" id="KW-0378">Hydrolase</keyword>